<evidence type="ECO:0000256" key="6">
    <source>
        <dbReference type="ARBA" id="ARBA00023170"/>
    </source>
</evidence>
<keyword evidence="3 9" id="KW-1133">Transmembrane helix</keyword>
<feature type="transmembrane region" description="Helical" evidence="9">
    <location>
        <begin position="78"/>
        <end position="103"/>
    </location>
</feature>
<feature type="domain" description="G-protein coupled receptors family 1 profile" evidence="10">
    <location>
        <begin position="385"/>
        <end position="546"/>
    </location>
</feature>
<dbReference type="PROSITE" id="PS50262">
    <property type="entry name" value="G_PROTEIN_RECEP_F1_2"/>
    <property type="match status" value="2"/>
</dbReference>
<feature type="transmembrane region" description="Helical" evidence="9">
    <location>
        <begin position="367"/>
        <end position="393"/>
    </location>
</feature>
<gene>
    <name evidence="11" type="ORF">OS493_027634</name>
</gene>
<dbReference type="Pfam" id="PF00001">
    <property type="entry name" value="7tm_1"/>
    <property type="match status" value="2"/>
</dbReference>
<evidence type="ECO:0000256" key="9">
    <source>
        <dbReference type="SAM" id="Phobius"/>
    </source>
</evidence>
<sequence length="546" mass="62370">MSFTTPVLNDFTNIAGRIILSPLHVIRRVHRRRVYRELRLRPLKSMEKPLNISLDGKHQGHQGNAPSNSTSTTNNAQLAALAFAYLFIILASLFGNSILIHIIRTRHLMKTATNYLILNQAFADLLITFFTMPEMLRDVFYYKEWFGGGDAGLVTCKLVVWLQSSPPFCSIWSLAAIAVDRYFAVARPLHLSPLSRHIKLVIASPWFWAVTSAVSISSMAKVWLVKGDDYFCVIDYSHVELTAANITSICFLFLNFFVPLLVMTVLYTIVCWRLRSREIPGEGANHERRHEEAMKTAKKVTRMMIVVVVLTYRQKISEGRTDRRTEMNLSFLAKNGCFNMQFMINSSSGLQKEGNTTSVFEETHFQFLWLIYFAYVIIFLASLFGNSVIIRIIRTDNSMKTTTNYLIVNQACADLVITIAQLTNAIHYSSTDGLWLEGLPGLITCKVFQAILFTPPSFSVWILVSIAVDRFYAVTRPLKLSPVSQHLKKMILFFWLWSFAFSANFLLNETFKKINESYYCDATNILSEWAVFNIVTLTLNVFCLFQ</sequence>
<dbReference type="PRINTS" id="PR00237">
    <property type="entry name" value="GPCRRHODOPSN"/>
</dbReference>
<evidence type="ECO:0000256" key="4">
    <source>
        <dbReference type="ARBA" id="ARBA00023040"/>
    </source>
</evidence>
<dbReference type="Proteomes" id="UP001163046">
    <property type="component" value="Unassembled WGS sequence"/>
</dbReference>
<keyword evidence="2 8" id="KW-0812">Transmembrane</keyword>
<dbReference type="PANTHER" id="PTHR45695:SF9">
    <property type="entry name" value="LEUCOKININ RECEPTOR"/>
    <property type="match status" value="1"/>
</dbReference>
<keyword evidence="4 8" id="KW-0297">G-protein coupled receptor</keyword>
<dbReference type="InterPro" id="IPR000276">
    <property type="entry name" value="GPCR_Rhodpsn"/>
</dbReference>
<comment type="similarity">
    <text evidence="8">Belongs to the G-protein coupled receptor 1 family.</text>
</comment>
<feature type="transmembrane region" description="Helical" evidence="9">
    <location>
        <begin position="244"/>
        <end position="270"/>
    </location>
</feature>
<evidence type="ECO:0000256" key="8">
    <source>
        <dbReference type="RuleBase" id="RU000688"/>
    </source>
</evidence>
<organism evidence="11 12">
    <name type="scientific">Desmophyllum pertusum</name>
    <dbReference type="NCBI Taxonomy" id="174260"/>
    <lineage>
        <taxon>Eukaryota</taxon>
        <taxon>Metazoa</taxon>
        <taxon>Cnidaria</taxon>
        <taxon>Anthozoa</taxon>
        <taxon>Hexacorallia</taxon>
        <taxon>Scleractinia</taxon>
        <taxon>Caryophylliina</taxon>
        <taxon>Caryophylliidae</taxon>
        <taxon>Desmophyllum</taxon>
    </lineage>
</organism>
<dbReference type="InterPro" id="IPR017452">
    <property type="entry name" value="GPCR_Rhodpsn_7TM"/>
</dbReference>
<accession>A0A9X0D2M6</accession>
<evidence type="ECO:0000256" key="7">
    <source>
        <dbReference type="ARBA" id="ARBA00023224"/>
    </source>
</evidence>
<dbReference type="CDD" id="cd00637">
    <property type="entry name" value="7tm_classA_rhodopsin-like"/>
    <property type="match status" value="2"/>
</dbReference>
<evidence type="ECO:0000256" key="5">
    <source>
        <dbReference type="ARBA" id="ARBA00023136"/>
    </source>
</evidence>
<dbReference type="Gene3D" id="1.20.1070.10">
    <property type="entry name" value="Rhodopsin 7-helix transmembrane proteins"/>
    <property type="match status" value="2"/>
</dbReference>
<dbReference type="AlphaFoldDB" id="A0A9X0D2M6"/>
<dbReference type="EMBL" id="MU825898">
    <property type="protein sequence ID" value="KAJ7383473.1"/>
    <property type="molecule type" value="Genomic_DNA"/>
</dbReference>
<comment type="subcellular location">
    <subcellularLocation>
        <location evidence="1">Membrane</location>
        <topology evidence="1">Multi-pass membrane protein</topology>
    </subcellularLocation>
</comment>
<evidence type="ECO:0000313" key="11">
    <source>
        <dbReference type="EMBL" id="KAJ7383473.1"/>
    </source>
</evidence>
<feature type="transmembrane region" description="Helical" evidence="9">
    <location>
        <begin position="115"/>
        <end position="132"/>
    </location>
</feature>
<feature type="domain" description="G-protein coupled receptors family 1 profile" evidence="10">
    <location>
        <begin position="95"/>
        <end position="310"/>
    </location>
</feature>
<dbReference type="SUPFAM" id="SSF81321">
    <property type="entry name" value="Family A G protein-coupled receptor-like"/>
    <property type="match status" value="2"/>
</dbReference>
<proteinExistence type="inferred from homology"/>
<reference evidence="11" key="1">
    <citation type="submission" date="2023-01" db="EMBL/GenBank/DDBJ databases">
        <title>Genome assembly of the deep-sea coral Lophelia pertusa.</title>
        <authorList>
            <person name="Herrera S."/>
            <person name="Cordes E."/>
        </authorList>
    </citation>
    <scope>NUCLEOTIDE SEQUENCE</scope>
    <source>
        <strain evidence="11">USNM1676648</strain>
        <tissue evidence="11">Polyp</tissue>
    </source>
</reference>
<feature type="transmembrane region" description="Helical" evidence="9">
    <location>
        <begin position="527"/>
        <end position="545"/>
    </location>
</feature>
<dbReference type="SMART" id="SM01381">
    <property type="entry name" value="7TM_GPCR_Srsx"/>
    <property type="match status" value="1"/>
</dbReference>
<feature type="transmembrane region" description="Helical" evidence="9">
    <location>
        <begin position="200"/>
        <end position="224"/>
    </location>
</feature>
<keyword evidence="6 8" id="KW-0675">Receptor</keyword>
<evidence type="ECO:0000256" key="2">
    <source>
        <dbReference type="ARBA" id="ARBA00022692"/>
    </source>
</evidence>
<dbReference type="OrthoDB" id="5964776at2759"/>
<evidence type="ECO:0000256" key="1">
    <source>
        <dbReference type="ARBA" id="ARBA00004141"/>
    </source>
</evidence>
<dbReference type="GO" id="GO:0005886">
    <property type="term" value="C:plasma membrane"/>
    <property type="evidence" value="ECO:0007669"/>
    <property type="project" value="TreeGrafter"/>
</dbReference>
<keyword evidence="5 9" id="KW-0472">Membrane</keyword>
<protein>
    <recommendedName>
        <fullName evidence="10">G-protein coupled receptors family 1 profile domain-containing protein</fullName>
    </recommendedName>
</protein>
<feature type="transmembrane region" description="Helical" evidence="9">
    <location>
        <begin position="405"/>
        <end position="427"/>
    </location>
</feature>
<dbReference type="PANTHER" id="PTHR45695">
    <property type="entry name" value="LEUCOKININ RECEPTOR-RELATED"/>
    <property type="match status" value="1"/>
</dbReference>
<evidence type="ECO:0000259" key="10">
    <source>
        <dbReference type="PROSITE" id="PS50262"/>
    </source>
</evidence>
<dbReference type="PROSITE" id="PS00237">
    <property type="entry name" value="G_PROTEIN_RECEP_F1_1"/>
    <property type="match status" value="2"/>
</dbReference>
<name>A0A9X0D2M6_9CNID</name>
<feature type="transmembrane region" description="Helical" evidence="9">
    <location>
        <begin position="447"/>
        <end position="468"/>
    </location>
</feature>
<dbReference type="GO" id="GO:0004930">
    <property type="term" value="F:G protein-coupled receptor activity"/>
    <property type="evidence" value="ECO:0007669"/>
    <property type="project" value="UniProtKB-KW"/>
</dbReference>
<keyword evidence="12" id="KW-1185">Reference proteome</keyword>
<feature type="transmembrane region" description="Helical" evidence="9">
    <location>
        <begin position="489"/>
        <end position="507"/>
    </location>
</feature>
<comment type="caution">
    <text evidence="11">The sequence shown here is derived from an EMBL/GenBank/DDBJ whole genome shotgun (WGS) entry which is preliminary data.</text>
</comment>
<evidence type="ECO:0000256" key="3">
    <source>
        <dbReference type="ARBA" id="ARBA00022989"/>
    </source>
</evidence>
<evidence type="ECO:0000313" key="12">
    <source>
        <dbReference type="Proteomes" id="UP001163046"/>
    </source>
</evidence>
<keyword evidence="7 8" id="KW-0807">Transducer</keyword>